<feature type="non-terminal residue" evidence="1">
    <location>
        <position position="46"/>
    </location>
</feature>
<keyword evidence="2" id="KW-1185">Reference proteome</keyword>
<dbReference type="EMBL" id="JABEZW010219480">
    <property type="protein sequence ID" value="MBA0785626.1"/>
    <property type="molecule type" value="Genomic_DNA"/>
</dbReference>
<protein>
    <submittedName>
        <fullName evidence="1">Uncharacterized protein</fullName>
    </submittedName>
</protein>
<accession>A0A7J9FJZ7</accession>
<evidence type="ECO:0000313" key="1">
    <source>
        <dbReference type="EMBL" id="MBA0785626.1"/>
    </source>
</evidence>
<dbReference type="AlphaFoldDB" id="A0A7J9FJZ7"/>
<proteinExistence type="predicted"/>
<reference evidence="1 2" key="1">
    <citation type="journal article" date="2019" name="Genome Biol. Evol.">
        <title>Insights into the evolution of the New World diploid cottons (Gossypium, subgenus Houzingenia) based on genome sequencing.</title>
        <authorList>
            <person name="Grover C.E."/>
            <person name="Arick M.A. 2nd"/>
            <person name="Thrash A."/>
            <person name="Conover J.L."/>
            <person name="Sanders W.S."/>
            <person name="Peterson D.G."/>
            <person name="Frelichowski J.E."/>
            <person name="Scheffler J.A."/>
            <person name="Scheffler B.E."/>
            <person name="Wendel J.F."/>
        </authorList>
    </citation>
    <scope>NUCLEOTIDE SEQUENCE [LARGE SCALE GENOMIC DNA]</scope>
    <source>
        <strain evidence="1">8</strain>
        <tissue evidence="1">Leaf</tissue>
    </source>
</reference>
<organism evidence="1 2">
    <name type="scientific">Gossypium trilobum</name>
    <dbReference type="NCBI Taxonomy" id="34281"/>
    <lineage>
        <taxon>Eukaryota</taxon>
        <taxon>Viridiplantae</taxon>
        <taxon>Streptophyta</taxon>
        <taxon>Embryophyta</taxon>
        <taxon>Tracheophyta</taxon>
        <taxon>Spermatophyta</taxon>
        <taxon>Magnoliopsida</taxon>
        <taxon>eudicotyledons</taxon>
        <taxon>Gunneridae</taxon>
        <taxon>Pentapetalae</taxon>
        <taxon>rosids</taxon>
        <taxon>malvids</taxon>
        <taxon>Malvales</taxon>
        <taxon>Malvaceae</taxon>
        <taxon>Malvoideae</taxon>
        <taxon>Gossypium</taxon>
    </lineage>
</organism>
<name>A0A7J9FJZ7_9ROSI</name>
<gene>
    <name evidence="1" type="ORF">Gotri_025690</name>
</gene>
<comment type="caution">
    <text evidence="1">The sequence shown here is derived from an EMBL/GenBank/DDBJ whole genome shotgun (WGS) entry which is preliminary data.</text>
</comment>
<evidence type="ECO:0000313" key="2">
    <source>
        <dbReference type="Proteomes" id="UP000593568"/>
    </source>
</evidence>
<sequence>MGYDQKTCPLCRTSFVPDDMQQTFNERLWAASGIPEIFGDYSQITA</sequence>
<dbReference type="Proteomes" id="UP000593568">
    <property type="component" value="Unassembled WGS sequence"/>
</dbReference>